<protein>
    <recommendedName>
        <fullName evidence="4">OmpA-like domain-containing protein</fullName>
    </recommendedName>
</protein>
<dbReference type="SUPFAM" id="SSF103088">
    <property type="entry name" value="OmpA-like"/>
    <property type="match status" value="1"/>
</dbReference>
<gene>
    <name evidence="5" type="ORF">EWU23_05745</name>
</gene>
<feature type="domain" description="OmpA-like" evidence="4">
    <location>
        <begin position="164"/>
        <end position="286"/>
    </location>
</feature>
<dbReference type="InterPro" id="IPR006665">
    <property type="entry name" value="OmpA-like"/>
</dbReference>
<dbReference type="EMBL" id="SEWW01000002">
    <property type="protein sequence ID" value="NGZ43978.1"/>
    <property type="molecule type" value="Genomic_DNA"/>
</dbReference>
<sequence length="299" mass="33164">MKKLLLVIALMPFFFSCASKKKIADLQSRLTELQASSDQSLAKSRADLADCQSLTASLQAEIKKRDAELEARTTSLKNLQEQLDYMKRTNTNLLDRLSDLSIINKSGAESIRKSLDALNEQGKYIKDLNSTIQRKDSINLSLVMNLKRSLADVNDEDVTVEVKKGVVYISISDKLMFASGSSVINTKAEAVLAKVAKVVNDHKDLDILVEGHTDSVPISTDCIKDNWDLSAKRATSVVRLLQTKFSVDPERMTAGGRGEFEPQAENKSKSGRKMNRRTEIIVTPKLDQFFNLLAPPSGK</sequence>
<dbReference type="CDD" id="cd07185">
    <property type="entry name" value="OmpA_C-like"/>
    <property type="match status" value="1"/>
</dbReference>
<keyword evidence="3" id="KW-0732">Signal</keyword>
<keyword evidence="6" id="KW-1185">Reference proteome</keyword>
<evidence type="ECO:0000256" key="3">
    <source>
        <dbReference type="SAM" id="SignalP"/>
    </source>
</evidence>
<dbReference type="Proteomes" id="UP001318301">
    <property type="component" value="Unassembled WGS sequence"/>
</dbReference>
<accession>A0ABX0EV85</accession>
<dbReference type="PANTHER" id="PTHR30329">
    <property type="entry name" value="STATOR ELEMENT OF FLAGELLAR MOTOR COMPLEX"/>
    <property type="match status" value="1"/>
</dbReference>
<evidence type="ECO:0000256" key="1">
    <source>
        <dbReference type="PROSITE-ProRule" id="PRU00473"/>
    </source>
</evidence>
<evidence type="ECO:0000259" key="4">
    <source>
        <dbReference type="PROSITE" id="PS51123"/>
    </source>
</evidence>
<dbReference type="RefSeq" id="WP_166229740.1">
    <property type="nucleotide sequence ID" value="NZ_CBCSIJ010000004.1"/>
</dbReference>
<dbReference type="PROSITE" id="PS51257">
    <property type="entry name" value="PROKAR_LIPOPROTEIN"/>
    <property type="match status" value="1"/>
</dbReference>
<comment type="caution">
    <text evidence="5">The sequence shown here is derived from an EMBL/GenBank/DDBJ whole genome shotgun (WGS) entry which is preliminary data.</text>
</comment>
<keyword evidence="1" id="KW-0472">Membrane</keyword>
<name>A0ABX0EV85_9BACT</name>
<feature type="chain" id="PRO_5046914676" description="OmpA-like domain-containing protein" evidence="3">
    <location>
        <begin position="19"/>
        <end position="299"/>
    </location>
</feature>
<feature type="compositionally biased region" description="Basic and acidic residues" evidence="2">
    <location>
        <begin position="258"/>
        <end position="268"/>
    </location>
</feature>
<reference evidence="5 6" key="1">
    <citation type="submission" date="2019-02" db="EMBL/GenBank/DDBJ databases">
        <title>Genome of a new Bacteroidetes strain.</title>
        <authorList>
            <person name="Pitt A."/>
        </authorList>
    </citation>
    <scope>NUCLEOTIDE SEQUENCE [LARGE SCALE GENOMIC DNA]</scope>
    <source>
        <strain evidence="5 6">50C-KIRBA</strain>
    </source>
</reference>
<feature type="region of interest" description="Disordered" evidence="2">
    <location>
        <begin position="251"/>
        <end position="277"/>
    </location>
</feature>
<organism evidence="5 6">
    <name type="scientific">Aquirufa beregesia</name>
    <dbReference type="NCBI Taxonomy" id="2516556"/>
    <lineage>
        <taxon>Bacteria</taxon>
        <taxon>Pseudomonadati</taxon>
        <taxon>Bacteroidota</taxon>
        <taxon>Cytophagia</taxon>
        <taxon>Cytophagales</taxon>
        <taxon>Flectobacillaceae</taxon>
        <taxon>Aquirufa</taxon>
    </lineage>
</organism>
<dbReference type="InterPro" id="IPR050330">
    <property type="entry name" value="Bact_OuterMem_StrucFunc"/>
</dbReference>
<dbReference type="InterPro" id="IPR036737">
    <property type="entry name" value="OmpA-like_sf"/>
</dbReference>
<evidence type="ECO:0000256" key="2">
    <source>
        <dbReference type="SAM" id="MobiDB-lite"/>
    </source>
</evidence>
<proteinExistence type="predicted"/>
<evidence type="ECO:0000313" key="5">
    <source>
        <dbReference type="EMBL" id="NGZ43978.1"/>
    </source>
</evidence>
<dbReference type="Gene3D" id="3.30.1330.60">
    <property type="entry name" value="OmpA-like domain"/>
    <property type="match status" value="1"/>
</dbReference>
<dbReference type="PANTHER" id="PTHR30329:SF21">
    <property type="entry name" value="LIPOPROTEIN YIAD-RELATED"/>
    <property type="match status" value="1"/>
</dbReference>
<feature type="signal peptide" evidence="3">
    <location>
        <begin position="1"/>
        <end position="18"/>
    </location>
</feature>
<dbReference type="Pfam" id="PF00691">
    <property type="entry name" value="OmpA"/>
    <property type="match status" value="1"/>
</dbReference>
<evidence type="ECO:0000313" key="6">
    <source>
        <dbReference type="Proteomes" id="UP001318301"/>
    </source>
</evidence>
<dbReference type="PROSITE" id="PS51123">
    <property type="entry name" value="OMPA_2"/>
    <property type="match status" value="1"/>
</dbReference>